<keyword evidence="2" id="KW-0449">Lipoprotein</keyword>
<dbReference type="OrthoDB" id="9792749at2"/>
<dbReference type="AlphaFoldDB" id="I0WKB7"/>
<dbReference type="EMBL" id="AJJU01000002">
    <property type="protein sequence ID" value="EID76833.1"/>
    <property type="molecule type" value="Genomic_DNA"/>
</dbReference>
<feature type="chain" id="PRO_5003635251" evidence="1">
    <location>
        <begin position="22"/>
        <end position="143"/>
    </location>
</feature>
<evidence type="ECO:0000256" key="1">
    <source>
        <dbReference type="SAM" id="SignalP"/>
    </source>
</evidence>
<dbReference type="SUPFAM" id="SSF160387">
    <property type="entry name" value="NosL/MerB-like"/>
    <property type="match status" value="1"/>
</dbReference>
<accession>I0WKB7</accession>
<dbReference type="Proteomes" id="UP000005938">
    <property type="component" value="Unassembled WGS sequence"/>
</dbReference>
<dbReference type="RefSeq" id="WP_008236993.1">
    <property type="nucleotide sequence ID" value="NZ_AJJU01000002.1"/>
</dbReference>
<dbReference type="Pfam" id="PF05573">
    <property type="entry name" value="NosL"/>
    <property type="match status" value="1"/>
</dbReference>
<comment type="caution">
    <text evidence="2">The sequence shown here is derived from an EMBL/GenBank/DDBJ whole genome shotgun (WGS) entry which is preliminary data.</text>
</comment>
<evidence type="ECO:0000313" key="3">
    <source>
        <dbReference type="Proteomes" id="UP000005938"/>
    </source>
</evidence>
<dbReference type="PROSITE" id="PS51257">
    <property type="entry name" value="PROKAR_LIPOPROTEIN"/>
    <property type="match status" value="1"/>
</dbReference>
<evidence type="ECO:0000313" key="2">
    <source>
        <dbReference type="EMBL" id="EID76833.1"/>
    </source>
</evidence>
<keyword evidence="1" id="KW-0732">Signal</keyword>
<proteinExistence type="predicted"/>
<dbReference type="PANTHER" id="PTHR41247">
    <property type="entry name" value="HTH-TYPE TRANSCRIPTIONAL REPRESSOR YCNK"/>
    <property type="match status" value="1"/>
</dbReference>
<gene>
    <name evidence="2" type="ORF">W5A_02380</name>
</gene>
<dbReference type="InterPro" id="IPR008719">
    <property type="entry name" value="N2O_reductase_NosL"/>
</dbReference>
<protein>
    <submittedName>
        <fullName evidence="2">Lipoprotein</fullName>
    </submittedName>
</protein>
<keyword evidence="3" id="KW-1185">Reference proteome</keyword>
<organism evidence="2 3">
    <name type="scientific">Imtechella halotolerans K1</name>
    <dbReference type="NCBI Taxonomy" id="946077"/>
    <lineage>
        <taxon>Bacteria</taxon>
        <taxon>Pseudomonadati</taxon>
        <taxon>Bacteroidota</taxon>
        <taxon>Flavobacteriia</taxon>
        <taxon>Flavobacteriales</taxon>
        <taxon>Flavobacteriaceae</taxon>
        <taxon>Imtechella</taxon>
    </lineage>
</organism>
<dbReference type="STRING" id="946077.W5A_02380"/>
<name>I0WKB7_9FLAO</name>
<sequence>MKKIIKLLFMYMLLSACTPKAQSITYGADMCHFCKMNIVDVQHASEIVTKKGKVFKYDAIECMLNSEEHQAPEKNALYLTNVYGQPEILVNATKVTYLISERLPSPMGANLTAFETESAALKAKEELGGEIYSWSALLTRFSK</sequence>
<feature type="signal peptide" evidence="1">
    <location>
        <begin position="1"/>
        <end position="21"/>
    </location>
</feature>
<dbReference type="PANTHER" id="PTHR41247:SF1">
    <property type="entry name" value="HTH-TYPE TRANSCRIPTIONAL REPRESSOR YCNK"/>
    <property type="match status" value="1"/>
</dbReference>
<reference evidence="2 3" key="1">
    <citation type="journal article" date="2012" name="J. Bacteriol.">
        <title>Genome Sequence of the Halotolerant Bacterium Imtechella halotolerans K1T.</title>
        <authorList>
            <person name="Kumar S."/>
            <person name="Vikram S."/>
            <person name="Subramanian S."/>
            <person name="Raghava G.P."/>
            <person name="Pinnaka A.K."/>
        </authorList>
    </citation>
    <scope>NUCLEOTIDE SEQUENCE [LARGE SCALE GENOMIC DNA]</scope>
    <source>
        <strain evidence="2 3">K1</strain>
    </source>
</reference>
<dbReference type="eggNOG" id="COG4314">
    <property type="taxonomic scope" value="Bacteria"/>
</dbReference>